<keyword evidence="2" id="KW-0540">Nuclease</keyword>
<gene>
    <name evidence="2" type="ORF">BK798_03480</name>
</gene>
<dbReference type="GO" id="GO:0004527">
    <property type="term" value="F:exonuclease activity"/>
    <property type="evidence" value="ECO:0007669"/>
    <property type="project" value="UniProtKB-KW"/>
</dbReference>
<keyword evidence="2" id="KW-0378">Hydrolase</keyword>
<feature type="domain" description="YprB ribonuclease H-like" evidence="1">
    <location>
        <begin position="180"/>
        <end position="341"/>
    </location>
</feature>
<dbReference type="Gene3D" id="3.30.420.10">
    <property type="entry name" value="Ribonuclease H-like superfamily/Ribonuclease H"/>
    <property type="match status" value="1"/>
</dbReference>
<dbReference type="SUPFAM" id="SSF53098">
    <property type="entry name" value="Ribonuclease H-like"/>
    <property type="match status" value="1"/>
</dbReference>
<dbReference type="Pfam" id="PF13482">
    <property type="entry name" value="RNase_H_2"/>
    <property type="match status" value="1"/>
</dbReference>
<dbReference type="RefSeq" id="WP_004034956.1">
    <property type="nucleotide sequence ID" value="NZ_CAYARK010000088.1"/>
</dbReference>
<dbReference type="InterPro" id="IPR038720">
    <property type="entry name" value="YprB_RNase_H-like_dom"/>
</dbReference>
<dbReference type="EMBL" id="CP017803">
    <property type="protein sequence ID" value="ATZ59540.1"/>
    <property type="molecule type" value="Genomic_DNA"/>
</dbReference>
<dbReference type="Proteomes" id="UP000232133">
    <property type="component" value="Chromosome"/>
</dbReference>
<dbReference type="AlphaFoldDB" id="A0A2H4U5Z2"/>
<organism evidence="2 3">
    <name type="scientific">Methanobrevibacter smithii</name>
    <dbReference type="NCBI Taxonomy" id="2173"/>
    <lineage>
        <taxon>Archaea</taxon>
        <taxon>Methanobacteriati</taxon>
        <taxon>Methanobacteriota</taxon>
        <taxon>Methanomada group</taxon>
        <taxon>Methanobacteria</taxon>
        <taxon>Methanobacteriales</taxon>
        <taxon>Methanobacteriaceae</taxon>
        <taxon>Methanobrevibacter</taxon>
    </lineage>
</organism>
<dbReference type="PANTHER" id="PTHR38462:SF1">
    <property type="entry name" value="YPRB RIBONUCLEASE H-LIKE DOMAIN-CONTAINING PROTEIN"/>
    <property type="match status" value="1"/>
</dbReference>
<protein>
    <submittedName>
        <fullName evidence="2">Exonuclease</fullName>
    </submittedName>
</protein>
<dbReference type="InterPro" id="IPR036397">
    <property type="entry name" value="RNaseH_sf"/>
</dbReference>
<proteinExistence type="predicted"/>
<dbReference type="PANTHER" id="PTHR38462">
    <property type="entry name" value="EXONUCLEASE-LIKE PROTEIN"/>
    <property type="match status" value="1"/>
</dbReference>
<evidence type="ECO:0000259" key="1">
    <source>
        <dbReference type="Pfam" id="PF13482"/>
    </source>
</evidence>
<sequence length="351" mass="40546">MTQREEHERYLLEAILSDSISSDNPSEKAKEKARKNSPSYFKALEENLLVKYENKKLSDISGSKIIDTDAGETLCITESEKINFKLAENNFKQQMNHNLKLLPKIGIKTEQNLKNAGYDTIESLTAHDRYGSYADRFMASIDEMSFRDVLRLLNKNKYGKKCRDNLIKCASIPDAENFKFMDIETLGLSNVPVILIGVAEIKNNKITSSQYFLRDIYEEPAVLEAYLSHLDDDSIHVTFNGSMFDVPFIKNRCSYYRMNPQLDLPHLDLLYFARNLWKNTLPNCQLQTIEKEIFGIERKDDVPGQYIPGYYQTYLTERNIGPIVPIIEHNRQDIVSLASFLMKMYDIVNES</sequence>
<name>A0A2H4U5Z2_METSM</name>
<keyword evidence="2" id="KW-0269">Exonuclease</keyword>
<evidence type="ECO:0000313" key="3">
    <source>
        <dbReference type="Proteomes" id="UP000232133"/>
    </source>
</evidence>
<dbReference type="GeneID" id="35118405"/>
<dbReference type="InterPro" id="IPR012337">
    <property type="entry name" value="RNaseH-like_sf"/>
</dbReference>
<accession>A0A2H4U5Z2</accession>
<dbReference type="GO" id="GO:0003676">
    <property type="term" value="F:nucleic acid binding"/>
    <property type="evidence" value="ECO:0007669"/>
    <property type="project" value="InterPro"/>
</dbReference>
<evidence type="ECO:0000313" key="2">
    <source>
        <dbReference type="EMBL" id="ATZ59540.1"/>
    </source>
</evidence>
<reference evidence="2 3" key="1">
    <citation type="submission" date="2016-10" db="EMBL/GenBank/DDBJ databases">
        <authorList>
            <person name="Varghese N."/>
        </authorList>
    </citation>
    <scope>NUCLEOTIDE SEQUENCE [LARGE SCALE GENOMIC DNA]</scope>
    <source>
        <strain evidence="2 3">KB11</strain>
    </source>
</reference>